<organism evidence="2 3">
    <name type="scientific">Alteromonas alba</name>
    <dbReference type="NCBI Taxonomy" id="2079529"/>
    <lineage>
        <taxon>Bacteria</taxon>
        <taxon>Pseudomonadati</taxon>
        <taxon>Pseudomonadota</taxon>
        <taxon>Gammaproteobacteria</taxon>
        <taxon>Alteromonadales</taxon>
        <taxon>Alteromonadaceae</taxon>
        <taxon>Alteromonas/Salinimonas group</taxon>
        <taxon>Alteromonas</taxon>
    </lineage>
</organism>
<keyword evidence="1" id="KW-1133">Transmembrane helix</keyword>
<accession>A0A2S9VDD2</accession>
<dbReference type="Proteomes" id="UP000238949">
    <property type="component" value="Unassembled WGS sequence"/>
</dbReference>
<keyword evidence="3" id="KW-1185">Reference proteome</keyword>
<feature type="transmembrane region" description="Helical" evidence="1">
    <location>
        <begin position="13"/>
        <end position="31"/>
    </location>
</feature>
<dbReference type="AlphaFoldDB" id="A0A2S9VDD2"/>
<keyword evidence="1" id="KW-0472">Membrane</keyword>
<dbReference type="RefSeq" id="WP_105933842.1">
    <property type="nucleotide sequence ID" value="NZ_PVNP01000050.1"/>
</dbReference>
<evidence type="ECO:0000313" key="3">
    <source>
        <dbReference type="Proteomes" id="UP000238949"/>
    </source>
</evidence>
<gene>
    <name evidence="2" type="ORF">C6Y40_06160</name>
</gene>
<reference evidence="3" key="1">
    <citation type="journal article" date="2020" name="Int. J. Syst. Evol. Microbiol.">
        <title>Alteromonas alba sp. nov., a marine bacterium isolated from the seawater of the West Pacific Ocean.</title>
        <authorList>
            <person name="Sun C."/>
            <person name="Wu Y.-H."/>
            <person name="Xamxidin M."/>
            <person name="Cheng H."/>
            <person name="Xu X.-W."/>
        </authorList>
    </citation>
    <scope>NUCLEOTIDE SEQUENCE [LARGE SCALE GENOMIC DNA]</scope>
    <source>
        <strain evidence="3">190</strain>
    </source>
</reference>
<keyword evidence="1" id="KW-0812">Transmembrane</keyword>
<dbReference type="EMBL" id="PVNP01000050">
    <property type="protein sequence ID" value="PRO74469.1"/>
    <property type="molecule type" value="Genomic_DNA"/>
</dbReference>
<sequence>MDSGLKTKNTFDTFIVAVGAALVLVGLYLFISGKQGDGSRNSNVEGFGIKINVSNPSIILVVIGIGLILLPMFLPNAPDTKP</sequence>
<evidence type="ECO:0000256" key="1">
    <source>
        <dbReference type="SAM" id="Phobius"/>
    </source>
</evidence>
<comment type="caution">
    <text evidence="2">The sequence shown here is derived from an EMBL/GenBank/DDBJ whole genome shotgun (WGS) entry which is preliminary data.</text>
</comment>
<protein>
    <submittedName>
        <fullName evidence="2">Uncharacterized protein</fullName>
    </submittedName>
</protein>
<evidence type="ECO:0000313" key="2">
    <source>
        <dbReference type="EMBL" id="PRO74469.1"/>
    </source>
</evidence>
<name>A0A2S9VDD2_9ALTE</name>
<feature type="transmembrane region" description="Helical" evidence="1">
    <location>
        <begin position="52"/>
        <end position="74"/>
    </location>
</feature>
<proteinExistence type="predicted"/>